<evidence type="ECO:0000313" key="1">
    <source>
        <dbReference type="EMBL" id="GLD59323.1"/>
    </source>
</evidence>
<evidence type="ECO:0000313" key="2">
    <source>
        <dbReference type="Proteomes" id="UP001279410"/>
    </source>
</evidence>
<name>A0AAD3MQQ7_LATJO</name>
<accession>A0AAD3MQQ7</accession>
<reference evidence="1" key="1">
    <citation type="submission" date="2022-08" db="EMBL/GenBank/DDBJ databases">
        <title>Genome sequencing of akame (Lates japonicus).</title>
        <authorList>
            <person name="Hashiguchi Y."/>
            <person name="Takahashi H."/>
        </authorList>
    </citation>
    <scope>NUCLEOTIDE SEQUENCE</scope>
    <source>
        <strain evidence="1">Kochi</strain>
    </source>
</reference>
<comment type="caution">
    <text evidence="1">The sequence shown here is derived from an EMBL/GenBank/DDBJ whole genome shotgun (WGS) entry which is preliminary data.</text>
</comment>
<organism evidence="1 2">
    <name type="scientific">Lates japonicus</name>
    <name type="common">Japanese lates</name>
    <dbReference type="NCBI Taxonomy" id="270547"/>
    <lineage>
        <taxon>Eukaryota</taxon>
        <taxon>Metazoa</taxon>
        <taxon>Chordata</taxon>
        <taxon>Craniata</taxon>
        <taxon>Vertebrata</taxon>
        <taxon>Euteleostomi</taxon>
        <taxon>Actinopterygii</taxon>
        <taxon>Neopterygii</taxon>
        <taxon>Teleostei</taxon>
        <taxon>Neoteleostei</taxon>
        <taxon>Acanthomorphata</taxon>
        <taxon>Carangaria</taxon>
        <taxon>Carangaria incertae sedis</taxon>
        <taxon>Centropomidae</taxon>
        <taxon>Lates</taxon>
    </lineage>
</organism>
<keyword evidence="2" id="KW-1185">Reference proteome</keyword>
<proteinExistence type="predicted"/>
<gene>
    <name evidence="1" type="ORF">AKAME5_001133500</name>
</gene>
<sequence length="112" mass="12285">MHAGYIRSGSELDTPQRPAELVSCPVFIPAVHLGTSSGGIGLAPDPSLPRIPTRIAPARRAQKDGWILSINNQQSKARNHYVFLSMLCFKAPDSSLQKVAPVQMCWIHHMGR</sequence>
<dbReference type="AlphaFoldDB" id="A0AAD3MQQ7"/>
<protein>
    <submittedName>
        <fullName evidence="1">Uncharacterized protein</fullName>
    </submittedName>
</protein>
<dbReference type="EMBL" id="BRZM01000037">
    <property type="protein sequence ID" value="GLD59323.1"/>
    <property type="molecule type" value="Genomic_DNA"/>
</dbReference>
<dbReference type="Proteomes" id="UP001279410">
    <property type="component" value="Unassembled WGS sequence"/>
</dbReference>